<organism evidence="3 4">
    <name type="scientific">Claviceps aff. purpurea</name>
    <dbReference type="NCBI Taxonomy" id="1967640"/>
    <lineage>
        <taxon>Eukaryota</taxon>
        <taxon>Fungi</taxon>
        <taxon>Dikarya</taxon>
        <taxon>Ascomycota</taxon>
        <taxon>Pezizomycotina</taxon>
        <taxon>Sordariomycetes</taxon>
        <taxon>Hypocreomycetidae</taxon>
        <taxon>Hypocreales</taxon>
        <taxon>Clavicipitaceae</taxon>
        <taxon>Claviceps</taxon>
    </lineage>
</organism>
<dbReference type="InterPro" id="IPR029058">
    <property type="entry name" value="AB_hydrolase_fold"/>
</dbReference>
<comment type="caution">
    <text evidence="3">The sequence shown here is derived from an EMBL/GenBank/DDBJ whole genome shotgun (WGS) entry which is preliminary data.</text>
</comment>
<dbReference type="SUPFAM" id="SSF53474">
    <property type="entry name" value="alpha/beta-Hydrolases"/>
    <property type="match status" value="1"/>
</dbReference>
<name>A0A9P7QFY7_9HYPO</name>
<gene>
    <name evidence="3" type="ORF">E4U09_002239</name>
</gene>
<dbReference type="EMBL" id="SRRH01000199">
    <property type="protein sequence ID" value="KAG6295213.1"/>
    <property type="molecule type" value="Genomic_DNA"/>
</dbReference>
<sequence>MATTASQPDTDASRITVSINGGTILGKRQASSDKYPKPVDVFYAIPYATTLRFKPPTPCVPVESGSVLDARHEGKHAPQPMALFETEEGILRVNVFRSARDEGAPEEEGEEGKEEREEGKEERGRDGDSSRGCAGVSSRRRLPVMVYFHGGAYNFGDPLERDLVSLVSWAGEAEVDMDMVVVSVGYRLGALGFPHEVMEEEGGSLNLGLRDQRMGVEWVRRWIGEFGGEGGDVTMMGVSAGGHSIGHHLLHPRRLPFTKAILESASPTARCVLSASHPRVKAQHESFIRALRSQIAPHIPVSSAPLNAILKAWTSVWAEHEKTTTWPFQPLIDGDVIPAGPLSSLEALPAASASSPAVSILTGFCTHEGTHFVPTTASTNAEFLRFFKTLIPGLSDPDLRALEELYPDPVTHPNSPYRNRGNTGTVPQDEQGGGGGGGGIAIGIGAQFRRLYTAFGHWAYICPILHIAHVLSSKGHTVYLYEYAPISSPFGACSHGDQAHVVAHEMDHLCGYKGLGKTAREMTLRWSRFIGSPTGDLGDLWPQYGEGEGQQRLLVFGEGNDEGAGGKGEGRPVRMRVVSEEERRVCEFWWRIMGLSQGDV</sequence>
<evidence type="ECO:0000259" key="2">
    <source>
        <dbReference type="Pfam" id="PF00135"/>
    </source>
</evidence>
<dbReference type="Gene3D" id="3.40.50.1820">
    <property type="entry name" value="alpha/beta hydrolase"/>
    <property type="match status" value="1"/>
</dbReference>
<evidence type="ECO:0000313" key="4">
    <source>
        <dbReference type="Proteomes" id="UP000707071"/>
    </source>
</evidence>
<feature type="domain" description="Carboxylesterase type B" evidence="2">
    <location>
        <begin position="16"/>
        <end position="380"/>
    </location>
</feature>
<feature type="region of interest" description="Disordered" evidence="1">
    <location>
        <begin position="100"/>
        <end position="135"/>
    </location>
</feature>
<dbReference type="Pfam" id="PF00135">
    <property type="entry name" value="COesterase"/>
    <property type="match status" value="1"/>
</dbReference>
<dbReference type="InterPro" id="IPR002018">
    <property type="entry name" value="CarbesteraseB"/>
</dbReference>
<dbReference type="InterPro" id="IPR050309">
    <property type="entry name" value="Type-B_Carboxylest/Lipase"/>
</dbReference>
<feature type="region of interest" description="Disordered" evidence="1">
    <location>
        <begin position="410"/>
        <end position="434"/>
    </location>
</feature>
<dbReference type="AlphaFoldDB" id="A0A9P7QFY7"/>
<dbReference type="PANTHER" id="PTHR11559">
    <property type="entry name" value="CARBOXYLESTERASE"/>
    <property type="match status" value="1"/>
</dbReference>
<accession>A0A9P7QFY7</accession>
<feature type="compositionally biased region" description="Basic and acidic residues" evidence="1">
    <location>
        <begin position="113"/>
        <end position="129"/>
    </location>
</feature>
<evidence type="ECO:0000313" key="3">
    <source>
        <dbReference type="EMBL" id="KAG6295213.1"/>
    </source>
</evidence>
<dbReference type="Proteomes" id="UP000707071">
    <property type="component" value="Unassembled WGS sequence"/>
</dbReference>
<protein>
    <recommendedName>
        <fullName evidence="2">Carboxylesterase type B domain-containing protein</fullName>
    </recommendedName>
</protein>
<evidence type="ECO:0000256" key="1">
    <source>
        <dbReference type="SAM" id="MobiDB-lite"/>
    </source>
</evidence>
<reference evidence="3 4" key="1">
    <citation type="journal article" date="2020" name="bioRxiv">
        <title>Whole genome comparisons of ergot fungi reveals the divergence and evolution of species within the genus Claviceps are the result of varying mechanisms driving genome evolution and host range expansion.</title>
        <authorList>
            <person name="Wyka S.A."/>
            <person name="Mondo S.J."/>
            <person name="Liu M."/>
            <person name="Dettman J."/>
            <person name="Nalam V."/>
            <person name="Broders K.D."/>
        </authorList>
    </citation>
    <scope>NUCLEOTIDE SEQUENCE [LARGE SCALE GENOMIC DNA]</scope>
    <source>
        <strain evidence="3 4">Clav52</strain>
    </source>
</reference>
<keyword evidence="4" id="KW-1185">Reference proteome</keyword>
<feature type="compositionally biased region" description="Polar residues" evidence="1">
    <location>
        <begin position="412"/>
        <end position="428"/>
    </location>
</feature>
<proteinExistence type="predicted"/>